<protein>
    <submittedName>
        <fullName evidence="2">DUF1304 family protein</fullName>
    </submittedName>
</protein>
<feature type="transmembrane region" description="Helical" evidence="1">
    <location>
        <begin position="105"/>
        <end position="123"/>
    </location>
</feature>
<evidence type="ECO:0000313" key="3">
    <source>
        <dbReference type="Proteomes" id="UP001589890"/>
    </source>
</evidence>
<name>A0ABV6QGC6_9ACTN</name>
<evidence type="ECO:0000256" key="1">
    <source>
        <dbReference type="SAM" id="Phobius"/>
    </source>
</evidence>
<organism evidence="2 3">
    <name type="scientific">Kribbella deserti</name>
    <dbReference type="NCBI Taxonomy" id="1926257"/>
    <lineage>
        <taxon>Bacteria</taxon>
        <taxon>Bacillati</taxon>
        <taxon>Actinomycetota</taxon>
        <taxon>Actinomycetes</taxon>
        <taxon>Propionibacteriales</taxon>
        <taxon>Kribbellaceae</taxon>
        <taxon>Kribbella</taxon>
    </lineage>
</organism>
<keyword evidence="1" id="KW-0812">Transmembrane</keyword>
<dbReference type="Proteomes" id="UP001589890">
    <property type="component" value="Unassembled WGS sequence"/>
</dbReference>
<comment type="caution">
    <text evidence="2">The sequence shown here is derived from an EMBL/GenBank/DDBJ whole genome shotgun (WGS) entry which is preliminary data.</text>
</comment>
<proteinExistence type="predicted"/>
<dbReference type="RefSeq" id="WP_380044311.1">
    <property type="nucleotide sequence ID" value="NZ_JBHLTC010000006.1"/>
</dbReference>
<dbReference type="EMBL" id="JBHLTC010000006">
    <property type="protein sequence ID" value="MFC0623605.1"/>
    <property type="molecule type" value="Genomic_DNA"/>
</dbReference>
<feature type="transmembrane region" description="Helical" evidence="1">
    <location>
        <begin position="47"/>
        <end position="70"/>
    </location>
</feature>
<keyword evidence="3" id="KW-1185">Reference proteome</keyword>
<dbReference type="Pfam" id="PF06993">
    <property type="entry name" value="DUF1304"/>
    <property type="match status" value="1"/>
</dbReference>
<reference evidence="2 3" key="1">
    <citation type="submission" date="2024-09" db="EMBL/GenBank/DDBJ databases">
        <authorList>
            <person name="Sun Q."/>
            <person name="Mori K."/>
        </authorList>
    </citation>
    <scope>NUCLEOTIDE SEQUENCE [LARGE SCALE GENOMIC DNA]</scope>
    <source>
        <strain evidence="2 3">CGMCC 1.15906</strain>
    </source>
</reference>
<keyword evidence="1" id="KW-1133">Transmembrane helix</keyword>
<keyword evidence="1" id="KW-0472">Membrane</keyword>
<feature type="transmembrane region" description="Helical" evidence="1">
    <location>
        <begin position="7"/>
        <end position="27"/>
    </location>
</feature>
<sequence length="124" mass="13593">MSTAAQVLAVAIGVMLVAVFVMEAFLYRNPRLYPMFLIEPHEYEAVRMWTVNVGFYNLTTAVAMFAGVALARGDHLPQGEALVVFTAAQHVFLAFVLLATRPKLWLNSVLEGVPAAVLLALVLF</sequence>
<accession>A0ABV6QGC6</accession>
<dbReference type="InterPro" id="IPR009732">
    <property type="entry name" value="DUF1304"/>
</dbReference>
<evidence type="ECO:0000313" key="2">
    <source>
        <dbReference type="EMBL" id="MFC0623605.1"/>
    </source>
</evidence>
<feature type="transmembrane region" description="Helical" evidence="1">
    <location>
        <begin position="82"/>
        <end position="99"/>
    </location>
</feature>
<gene>
    <name evidence="2" type="ORF">ACFFGN_05990</name>
</gene>